<evidence type="ECO:0000256" key="4">
    <source>
        <dbReference type="ARBA" id="ARBA00022989"/>
    </source>
</evidence>
<keyword evidence="2" id="KW-1003">Cell membrane</keyword>
<keyword evidence="5 6" id="KW-0472">Membrane</keyword>
<comment type="caution">
    <text evidence="7">The sequence shown here is derived from an EMBL/GenBank/DDBJ whole genome shotgun (WGS) entry which is preliminary data.</text>
</comment>
<evidence type="ECO:0000313" key="7">
    <source>
        <dbReference type="EMBL" id="MDE1464938.1"/>
    </source>
</evidence>
<evidence type="ECO:0000313" key="8">
    <source>
        <dbReference type="Proteomes" id="UP001528823"/>
    </source>
</evidence>
<dbReference type="InterPro" id="IPR001123">
    <property type="entry name" value="LeuE-type"/>
</dbReference>
<sequence>MVFIISWLAVMFPLVFSPGPANIMFAANGASVGIRKSFPLMLGVDSVLLIKSILVGAGLGSTLAVYPEVIVYFQVVGSLYIFWLALKFIKPLNKTASTQASYIGFKDGIILQLFNSKGWLMVILMFTLFTDQSAKEYGEYGIAIMVVMLFGLNIVTHIVWIGMGALIIKLITKSSYLKYVNYSFALSLVLVGLWLLSDVLFK</sequence>
<evidence type="ECO:0000256" key="3">
    <source>
        <dbReference type="ARBA" id="ARBA00022692"/>
    </source>
</evidence>
<evidence type="ECO:0000256" key="1">
    <source>
        <dbReference type="ARBA" id="ARBA00004651"/>
    </source>
</evidence>
<dbReference type="PANTHER" id="PTHR30086">
    <property type="entry name" value="ARGININE EXPORTER PROTEIN ARGO"/>
    <property type="match status" value="1"/>
</dbReference>
<keyword evidence="4 6" id="KW-1133">Transmembrane helix</keyword>
<feature type="transmembrane region" description="Helical" evidence="6">
    <location>
        <begin position="142"/>
        <end position="167"/>
    </location>
</feature>
<keyword evidence="8" id="KW-1185">Reference proteome</keyword>
<feature type="transmembrane region" description="Helical" evidence="6">
    <location>
        <begin position="6"/>
        <end position="26"/>
    </location>
</feature>
<feature type="transmembrane region" description="Helical" evidence="6">
    <location>
        <begin position="69"/>
        <end position="89"/>
    </location>
</feature>
<dbReference type="EMBL" id="JAPMOU010000046">
    <property type="protein sequence ID" value="MDE1464938.1"/>
    <property type="molecule type" value="Genomic_DNA"/>
</dbReference>
<gene>
    <name evidence="7" type="ORF">ORQ98_23525</name>
</gene>
<evidence type="ECO:0000256" key="5">
    <source>
        <dbReference type="ARBA" id="ARBA00023136"/>
    </source>
</evidence>
<evidence type="ECO:0000256" key="2">
    <source>
        <dbReference type="ARBA" id="ARBA00022475"/>
    </source>
</evidence>
<feature type="transmembrane region" description="Helical" evidence="6">
    <location>
        <begin position="179"/>
        <end position="197"/>
    </location>
</feature>
<name>A0ABT5UHN7_9GAMM</name>
<feature type="transmembrane region" description="Helical" evidence="6">
    <location>
        <begin position="109"/>
        <end position="130"/>
    </location>
</feature>
<evidence type="ECO:0000256" key="6">
    <source>
        <dbReference type="SAM" id="Phobius"/>
    </source>
</evidence>
<dbReference type="Proteomes" id="UP001528823">
    <property type="component" value="Unassembled WGS sequence"/>
</dbReference>
<accession>A0ABT5UHN7</accession>
<organism evidence="7 8">
    <name type="scientific">Spartinivicinus poritis</name>
    <dbReference type="NCBI Taxonomy" id="2994640"/>
    <lineage>
        <taxon>Bacteria</taxon>
        <taxon>Pseudomonadati</taxon>
        <taxon>Pseudomonadota</taxon>
        <taxon>Gammaproteobacteria</taxon>
        <taxon>Oceanospirillales</taxon>
        <taxon>Zooshikellaceae</taxon>
        <taxon>Spartinivicinus</taxon>
    </lineage>
</organism>
<proteinExistence type="predicted"/>
<dbReference type="RefSeq" id="WP_274691246.1">
    <property type="nucleotide sequence ID" value="NZ_JAPMOU010000046.1"/>
</dbReference>
<protein>
    <submittedName>
        <fullName evidence="7">LysE family translocator</fullName>
    </submittedName>
</protein>
<dbReference type="PANTHER" id="PTHR30086:SF20">
    <property type="entry name" value="ARGININE EXPORTER PROTEIN ARGO-RELATED"/>
    <property type="match status" value="1"/>
</dbReference>
<comment type="subcellular location">
    <subcellularLocation>
        <location evidence="1">Cell membrane</location>
        <topology evidence="1">Multi-pass membrane protein</topology>
    </subcellularLocation>
</comment>
<keyword evidence="3 6" id="KW-0812">Transmembrane</keyword>
<reference evidence="7 8" key="1">
    <citation type="submission" date="2022-11" db="EMBL/GenBank/DDBJ databases">
        <title>Spartinivicinus poritis sp. nov., isolated from scleractinian coral Porites lutea.</title>
        <authorList>
            <person name="Zhang G."/>
            <person name="Cai L."/>
            <person name="Wei Q."/>
        </authorList>
    </citation>
    <scope>NUCLEOTIDE SEQUENCE [LARGE SCALE GENOMIC DNA]</scope>
    <source>
        <strain evidence="7 8">A2-2</strain>
    </source>
</reference>
<feature type="transmembrane region" description="Helical" evidence="6">
    <location>
        <begin position="38"/>
        <end position="57"/>
    </location>
</feature>
<dbReference type="Pfam" id="PF01810">
    <property type="entry name" value="LysE"/>
    <property type="match status" value="1"/>
</dbReference>